<gene>
    <name evidence="1" type="ORF">SAMN05421749_10555</name>
</gene>
<dbReference type="Proteomes" id="UP000242317">
    <property type="component" value="Unassembled WGS sequence"/>
</dbReference>
<dbReference type="RefSeq" id="WP_244516020.1">
    <property type="nucleotide sequence ID" value="NZ_FMYK01000005.1"/>
</dbReference>
<keyword evidence="2" id="KW-1185">Reference proteome</keyword>
<dbReference type="InterPro" id="IPR045445">
    <property type="entry name" value="DUF6502"/>
</dbReference>
<evidence type="ECO:0000313" key="2">
    <source>
        <dbReference type="Proteomes" id="UP000242317"/>
    </source>
</evidence>
<proteinExistence type="predicted"/>
<dbReference type="Pfam" id="PF20112">
    <property type="entry name" value="DUF6502"/>
    <property type="match status" value="1"/>
</dbReference>
<evidence type="ECO:0000313" key="1">
    <source>
        <dbReference type="EMBL" id="SDC42219.1"/>
    </source>
</evidence>
<protein>
    <submittedName>
        <fullName evidence="1">Uncharacterized protein</fullName>
    </submittedName>
</protein>
<name>A0A1G6LG66_9GAMM</name>
<reference evidence="2" key="1">
    <citation type="submission" date="2016-09" db="EMBL/GenBank/DDBJ databases">
        <authorList>
            <person name="Varghese N."/>
            <person name="Submissions S."/>
        </authorList>
    </citation>
    <scope>NUCLEOTIDE SEQUENCE [LARGE SCALE GENOMIC DNA]</scope>
    <source>
        <strain evidence="2">ANC 3699</strain>
    </source>
</reference>
<dbReference type="EMBL" id="FMYK01000005">
    <property type="protein sequence ID" value="SDC42219.1"/>
    <property type="molecule type" value="Genomic_DNA"/>
</dbReference>
<organism evidence="1 2">
    <name type="scientific">Acinetobacter marinus</name>
    <dbReference type="NCBI Taxonomy" id="281375"/>
    <lineage>
        <taxon>Bacteria</taxon>
        <taxon>Pseudomonadati</taxon>
        <taxon>Pseudomonadota</taxon>
        <taxon>Gammaproteobacteria</taxon>
        <taxon>Moraxellales</taxon>
        <taxon>Moraxellaceae</taxon>
        <taxon>Acinetobacter</taxon>
    </lineage>
</organism>
<accession>A0A1G6LG66</accession>
<dbReference type="AlphaFoldDB" id="A0A1G6LG66"/>
<sequence length="264" mass="29581">MPSDSPSSLELQHVLMVMEHLTQWLVRSGIGYTEFSAALKPIFYQQAEQELQRIGQKATISSISLLAGLHRKDVSAFKLAQENGQQLTQAKISEPINVPSRVIGLWLAEGLAPSMPFSSQDGLNFEDLVKRISSERHPRSVCNELIRLDIVREEDGQVILQQRHFIPDGAAQEARSILSQNVKMHLAAGLHNIYGSDQTPFLEQAVRADGLTTESVEILQKASLELWEKLSIHILKMAIERCEIDNDKADATKKFAFGAYQYDE</sequence>